<gene>
    <name evidence="1" type="ORF">N8T08_006847</name>
</gene>
<dbReference type="EMBL" id="JAOPJF010000041">
    <property type="protein sequence ID" value="KAK1143320.1"/>
    <property type="molecule type" value="Genomic_DNA"/>
</dbReference>
<reference evidence="1 2" key="1">
    <citation type="journal article" date="2023" name="ACS Omega">
        <title>Identification of the Neoaspergillic Acid Biosynthesis Gene Cluster by Establishing an In Vitro CRISPR-Ribonucleoprotein Genetic System in Aspergillus melleus.</title>
        <authorList>
            <person name="Yuan B."/>
            <person name="Grau M.F."/>
            <person name="Murata R.M."/>
            <person name="Torok T."/>
            <person name="Venkateswaran K."/>
            <person name="Stajich J.E."/>
            <person name="Wang C.C.C."/>
        </authorList>
    </citation>
    <scope>NUCLEOTIDE SEQUENCE [LARGE SCALE GENOMIC DNA]</scope>
    <source>
        <strain evidence="1 2">IMV 1140</strain>
    </source>
</reference>
<keyword evidence="2" id="KW-1185">Reference proteome</keyword>
<proteinExistence type="predicted"/>
<sequence>MAENPFYEHIYSEIVHLRSSDSERQFNVHKAVLESKCKVIHSALSKGFSEFKEGVYTCTDTTHDTLALAVEWMYTGSYTMAAHMPLEARTGQPVGTEQGVNPSNLSELAEEMKSDPIIAHLRLYTFSDLYLMTDLNILAYNRLAHHLANVDRTTKRGETQRAIIAMLHLAFSKIKPGDKFLNWLAHFASWNLEVLLSQTLFNDLLADVPALGSLMMTSLSPATSSPWGSRKAKRVKLHQGVD</sequence>
<dbReference type="Proteomes" id="UP001177260">
    <property type="component" value="Unassembled WGS sequence"/>
</dbReference>
<evidence type="ECO:0000313" key="1">
    <source>
        <dbReference type="EMBL" id="KAK1143320.1"/>
    </source>
</evidence>
<evidence type="ECO:0000313" key="2">
    <source>
        <dbReference type="Proteomes" id="UP001177260"/>
    </source>
</evidence>
<organism evidence="1 2">
    <name type="scientific">Aspergillus melleus</name>
    <dbReference type="NCBI Taxonomy" id="138277"/>
    <lineage>
        <taxon>Eukaryota</taxon>
        <taxon>Fungi</taxon>
        <taxon>Dikarya</taxon>
        <taxon>Ascomycota</taxon>
        <taxon>Pezizomycotina</taxon>
        <taxon>Eurotiomycetes</taxon>
        <taxon>Eurotiomycetidae</taxon>
        <taxon>Eurotiales</taxon>
        <taxon>Aspergillaceae</taxon>
        <taxon>Aspergillus</taxon>
        <taxon>Aspergillus subgen. Circumdati</taxon>
    </lineage>
</organism>
<accession>A0ACC3AZA9</accession>
<comment type="caution">
    <text evidence="1">The sequence shown here is derived from an EMBL/GenBank/DDBJ whole genome shotgun (WGS) entry which is preliminary data.</text>
</comment>
<name>A0ACC3AZA9_9EURO</name>
<protein>
    <submittedName>
        <fullName evidence="1">Uncharacterized protein</fullName>
    </submittedName>
</protein>